<dbReference type="EMBL" id="JASPKY010000143">
    <property type="protein sequence ID" value="KAK9730671.1"/>
    <property type="molecule type" value="Genomic_DNA"/>
</dbReference>
<sequence>SAQSQSTGTEIGQPKSLAKDFRLPNHVKPALYKVELEPNFDDDTFNGSIRITVSVLTTTNTIVLDKYELTIMCMKAYYVDDSVRCKGKFELSIGSENFGPLAKTSMTLEGICRLVKFLKNSVLCSMP</sequence>
<proteinExistence type="predicted"/>
<protein>
    <submittedName>
        <fullName evidence="2">Peptidase M1 N-terminal domain</fullName>
    </submittedName>
</protein>
<organism evidence="2 3">
    <name type="scientific">Popillia japonica</name>
    <name type="common">Japanese beetle</name>
    <dbReference type="NCBI Taxonomy" id="7064"/>
    <lineage>
        <taxon>Eukaryota</taxon>
        <taxon>Metazoa</taxon>
        <taxon>Ecdysozoa</taxon>
        <taxon>Arthropoda</taxon>
        <taxon>Hexapoda</taxon>
        <taxon>Insecta</taxon>
        <taxon>Pterygota</taxon>
        <taxon>Neoptera</taxon>
        <taxon>Endopterygota</taxon>
        <taxon>Coleoptera</taxon>
        <taxon>Polyphaga</taxon>
        <taxon>Scarabaeiformia</taxon>
        <taxon>Scarabaeidae</taxon>
        <taxon>Rutelinae</taxon>
        <taxon>Popillia</taxon>
    </lineage>
</organism>
<name>A0AAW1L9Q3_POPJA</name>
<accession>A0AAW1L9Q3</accession>
<evidence type="ECO:0000313" key="2">
    <source>
        <dbReference type="EMBL" id="KAK9730671.1"/>
    </source>
</evidence>
<evidence type="ECO:0000313" key="3">
    <source>
        <dbReference type="Proteomes" id="UP001458880"/>
    </source>
</evidence>
<reference evidence="2 3" key="1">
    <citation type="journal article" date="2024" name="BMC Genomics">
        <title>De novo assembly and annotation of Popillia japonica's genome with initial clues to its potential as an invasive pest.</title>
        <authorList>
            <person name="Cucini C."/>
            <person name="Boschi S."/>
            <person name="Funari R."/>
            <person name="Cardaioli E."/>
            <person name="Iannotti N."/>
            <person name="Marturano G."/>
            <person name="Paoli F."/>
            <person name="Bruttini M."/>
            <person name="Carapelli A."/>
            <person name="Frati F."/>
            <person name="Nardi F."/>
        </authorList>
    </citation>
    <scope>NUCLEOTIDE SEQUENCE [LARGE SCALE GENOMIC DNA]</scope>
    <source>
        <strain evidence="2">DMR45628</strain>
    </source>
</reference>
<dbReference type="InterPro" id="IPR042097">
    <property type="entry name" value="Aminopeptidase_N-like_N_sf"/>
</dbReference>
<evidence type="ECO:0000259" key="1">
    <source>
        <dbReference type="Pfam" id="PF17900"/>
    </source>
</evidence>
<dbReference type="Pfam" id="PF17900">
    <property type="entry name" value="Peptidase_M1_N"/>
    <property type="match status" value="1"/>
</dbReference>
<feature type="domain" description="Aminopeptidase N-like N-terminal" evidence="1">
    <location>
        <begin position="28"/>
        <end position="75"/>
    </location>
</feature>
<keyword evidence="3" id="KW-1185">Reference proteome</keyword>
<dbReference type="AlphaFoldDB" id="A0AAW1L9Q3"/>
<dbReference type="Proteomes" id="UP001458880">
    <property type="component" value="Unassembled WGS sequence"/>
</dbReference>
<feature type="non-terminal residue" evidence="2">
    <location>
        <position position="1"/>
    </location>
</feature>
<gene>
    <name evidence="2" type="ORF">QE152_g14273</name>
</gene>
<dbReference type="Gene3D" id="2.60.40.1730">
    <property type="entry name" value="tricorn interacting facor f3 domain"/>
    <property type="match status" value="1"/>
</dbReference>
<dbReference type="InterPro" id="IPR045357">
    <property type="entry name" value="Aminopeptidase_N-like_N"/>
</dbReference>
<comment type="caution">
    <text evidence="2">The sequence shown here is derived from an EMBL/GenBank/DDBJ whole genome shotgun (WGS) entry which is preliminary data.</text>
</comment>
<dbReference type="SUPFAM" id="SSF63737">
    <property type="entry name" value="Leukotriene A4 hydrolase N-terminal domain"/>
    <property type="match status" value="1"/>
</dbReference>